<dbReference type="SUPFAM" id="SSF55729">
    <property type="entry name" value="Acyl-CoA N-acyltransferases (Nat)"/>
    <property type="match status" value="1"/>
</dbReference>
<dbReference type="PROSITE" id="PS51186">
    <property type="entry name" value="GNAT"/>
    <property type="match status" value="1"/>
</dbReference>
<dbReference type="InterPro" id="IPR000182">
    <property type="entry name" value="GNAT_dom"/>
</dbReference>
<gene>
    <name evidence="2" type="ORF">IWZ03DRAFT_315950</name>
</gene>
<keyword evidence="3" id="KW-1185">Reference proteome</keyword>
<dbReference type="Proteomes" id="UP001363622">
    <property type="component" value="Unassembled WGS sequence"/>
</dbReference>
<comment type="caution">
    <text evidence="2">The sequence shown here is derived from an EMBL/GenBank/DDBJ whole genome shotgun (WGS) entry which is preliminary data.</text>
</comment>
<dbReference type="PANTHER" id="PTHR43792:SF1">
    <property type="entry name" value="N-ACETYLTRANSFERASE DOMAIN-CONTAINING PROTEIN"/>
    <property type="match status" value="1"/>
</dbReference>
<evidence type="ECO:0000259" key="1">
    <source>
        <dbReference type="PROSITE" id="PS51186"/>
    </source>
</evidence>
<organism evidence="2 3">
    <name type="scientific">Phyllosticta citriasiana</name>
    <dbReference type="NCBI Taxonomy" id="595635"/>
    <lineage>
        <taxon>Eukaryota</taxon>
        <taxon>Fungi</taxon>
        <taxon>Dikarya</taxon>
        <taxon>Ascomycota</taxon>
        <taxon>Pezizomycotina</taxon>
        <taxon>Dothideomycetes</taxon>
        <taxon>Dothideomycetes incertae sedis</taxon>
        <taxon>Botryosphaeriales</taxon>
        <taxon>Phyllostictaceae</taxon>
        <taxon>Phyllosticta</taxon>
    </lineage>
</organism>
<dbReference type="InterPro" id="IPR051531">
    <property type="entry name" value="N-acetyltransferase"/>
</dbReference>
<feature type="non-terminal residue" evidence="2">
    <location>
        <position position="1"/>
    </location>
</feature>
<protein>
    <submittedName>
        <fullName evidence="2">GNAT domain-containing protein</fullName>
    </submittedName>
</protein>
<evidence type="ECO:0000313" key="2">
    <source>
        <dbReference type="EMBL" id="KAK7513045.1"/>
    </source>
</evidence>
<dbReference type="Pfam" id="PF13302">
    <property type="entry name" value="Acetyltransf_3"/>
    <property type="match status" value="1"/>
</dbReference>
<name>A0ABR1KF19_9PEZI</name>
<dbReference type="EMBL" id="JBBPHU010000010">
    <property type="protein sequence ID" value="KAK7513045.1"/>
    <property type="molecule type" value="Genomic_DNA"/>
</dbReference>
<accession>A0ABR1KF19</accession>
<proteinExistence type="predicted"/>
<feature type="domain" description="N-acetyltransferase" evidence="1">
    <location>
        <begin position="5"/>
        <end position="146"/>
    </location>
</feature>
<dbReference type="Gene3D" id="3.40.630.30">
    <property type="match status" value="1"/>
</dbReference>
<dbReference type="InterPro" id="IPR016181">
    <property type="entry name" value="Acyl_CoA_acyltransferase"/>
</dbReference>
<evidence type="ECO:0000313" key="3">
    <source>
        <dbReference type="Proteomes" id="UP001363622"/>
    </source>
</evidence>
<sequence length="146" mass="16575">KTARLCLRRLRVEDAEDVHLIRSRPEVMVYFRYGPETSTRSWIRGCLSRPDVYNFAMELLAPEDNQRVIGLIGAVEAPEIGYLILPDFWGCGLATEALQAFMPLYWQQFRTEFDFASAQIDPDNGASKKGFAEMWLQPGGQKGEGL</sequence>
<reference evidence="2 3" key="1">
    <citation type="submission" date="2024-04" db="EMBL/GenBank/DDBJ databases">
        <title>Phyllosticta paracitricarpa is synonymous to the EU quarantine fungus P. citricarpa based on phylogenomic analyses.</title>
        <authorList>
            <consortium name="Lawrence Berkeley National Laboratory"/>
            <person name="Van Ingen-Buijs V.A."/>
            <person name="Van Westerhoven A.C."/>
            <person name="Haridas S."/>
            <person name="Skiadas P."/>
            <person name="Martin F."/>
            <person name="Groenewald J.Z."/>
            <person name="Crous P.W."/>
            <person name="Seidl M.F."/>
        </authorList>
    </citation>
    <scope>NUCLEOTIDE SEQUENCE [LARGE SCALE GENOMIC DNA]</scope>
    <source>
        <strain evidence="2 3">CBS 123371</strain>
    </source>
</reference>
<dbReference type="PANTHER" id="PTHR43792">
    <property type="entry name" value="GNAT FAMILY, PUTATIVE (AFU_ORTHOLOGUE AFUA_3G00765)-RELATED-RELATED"/>
    <property type="match status" value="1"/>
</dbReference>